<reference evidence="2" key="2">
    <citation type="submission" date="2019-06" db="EMBL/GenBank/DDBJ databases">
        <title>Genomics analysis of Aphanomyces spp. identifies a new class of oomycete effector associated with host adaptation.</title>
        <authorList>
            <person name="Gaulin E."/>
        </authorList>
    </citation>
    <scope>NUCLEOTIDE SEQUENCE</scope>
    <source>
        <strain evidence="2">CBS 578.67</strain>
    </source>
</reference>
<evidence type="ECO:0000313" key="3">
    <source>
        <dbReference type="EMBL" id="VFT86333.1"/>
    </source>
</evidence>
<evidence type="ECO:0000313" key="2">
    <source>
        <dbReference type="EMBL" id="KAF0700018.1"/>
    </source>
</evidence>
<dbReference type="AlphaFoldDB" id="A0A485KNA1"/>
<proteinExistence type="predicted"/>
<dbReference type="Pfam" id="PF03184">
    <property type="entry name" value="DDE_1"/>
    <property type="match status" value="1"/>
</dbReference>
<reference evidence="3 4" key="1">
    <citation type="submission" date="2019-03" db="EMBL/GenBank/DDBJ databases">
        <authorList>
            <person name="Gaulin E."/>
            <person name="Dumas B."/>
        </authorList>
    </citation>
    <scope>NUCLEOTIDE SEQUENCE [LARGE SCALE GENOMIC DNA]</scope>
    <source>
        <strain evidence="3">CBS 568.67</strain>
    </source>
</reference>
<gene>
    <name evidence="3" type="primary">Aste57867_9453</name>
    <name evidence="2" type="ORF">As57867_009417</name>
    <name evidence="3" type="ORF">ASTE57867_9453</name>
</gene>
<dbReference type="EMBL" id="CAADRA010005163">
    <property type="protein sequence ID" value="VFT86333.1"/>
    <property type="molecule type" value="Genomic_DNA"/>
</dbReference>
<dbReference type="InterPro" id="IPR004875">
    <property type="entry name" value="DDE_SF_endonuclease_dom"/>
</dbReference>
<name>A0A485KNA1_9STRA</name>
<evidence type="ECO:0000313" key="4">
    <source>
        <dbReference type="Proteomes" id="UP000332933"/>
    </source>
</evidence>
<dbReference type="GO" id="GO:0003676">
    <property type="term" value="F:nucleic acid binding"/>
    <property type="evidence" value="ECO:0007669"/>
    <property type="project" value="InterPro"/>
</dbReference>
<evidence type="ECO:0000259" key="1">
    <source>
        <dbReference type="Pfam" id="PF03184"/>
    </source>
</evidence>
<dbReference type="OrthoDB" id="97987at2759"/>
<feature type="domain" description="DDE-1" evidence="1">
    <location>
        <begin position="2"/>
        <end position="82"/>
    </location>
</feature>
<keyword evidence="4" id="KW-1185">Reference proteome</keyword>
<sequence length="103" mass="11495">MAIKANGEKLPILFFVKGTPEGKIESDEVPTDSPGHVYVVQEKAWMDQRVWNFYLTELLKYEIEGSSVILIDNLDCHVSADSYGTVTSELFSVLECLPKMPAA</sequence>
<dbReference type="EMBL" id="VJMH01005142">
    <property type="protein sequence ID" value="KAF0700018.1"/>
    <property type="molecule type" value="Genomic_DNA"/>
</dbReference>
<dbReference type="Proteomes" id="UP000332933">
    <property type="component" value="Unassembled WGS sequence"/>
</dbReference>
<accession>A0A485KNA1</accession>
<organism evidence="3 4">
    <name type="scientific">Aphanomyces stellatus</name>
    <dbReference type="NCBI Taxonomy" id="120398"/>
    <lineage>
        <taxon>Eukaryota</taxon>
        <taxon>Sar</taxon>
        <taxon>Stramenopiles</taxon>
        <taxon>Oomycota</taxon>
        <taxon>Saprolegniomycetes</taxon>
        <taxon>Saprolegniales</taxon>
        <taxon>Verrucalvaceae</taxon>
        <taxon>Aphanomyces</taxon>
    </lineage>
</organism>
<protein>
    <submittedName>
        <fullName evidence="3">Aste57867_9453 protein</fullName>
    </submittedName>
</protein>